<keyword evidence="2" id="KW-1185">Reference proteome</keyword>
<proteinExistence type="predicted"/>
<sequence>MPRPGMTEPSSDQQIAISDSFRDIEDIIAAYEYEVFINTNTFAVGREQERYVALQLFGYAHREPAMRHFVRSRLDCFNKEAEHLDGKGIIGASLESQDSVPTGNGFMWAIIANGPYIENSKPVLLGYYHEPNETKTTP</sequence>
<accession>A0ABR3ET48</accession>
<evidence type="ECO:0000313" key="1">
    <source>
        <dbReference type="EMBL" id="KAL0566062.1"/>
    </source>
</evidence>
<organism evidence="1 2">
    <name type="scientific">Marasmius crinis-equi</name>
    <dbReference type="NCBI Taxonomy" id="585013"/>
    <lineage>
        <taxon>Eukaryota</taxon>
        <taxon>Fungi</taxon>
        <taxon>Dikarya</taxon>
        <taxon>Basidiomycota</taxon>
        <taxon>Agaricomycotina</taxon>
        <taxon>Agaricomycetes</taxon>
        <taxon>Agaricomycetidae</taxon>
        <taxon>Agaricales</taxon>
        <taxon>Marasmiineae</taxon>
        <taxon>Marasmiaceae</taxon>
        <taxon>Marasmius</taxon>
    </lineage>
</organism>
<evidence type="ECO:0000313" key="2">
    <source>
        <dbReference type="Proteomes" id="UP001465976"/>
    </source>
</evidence>
<dbReference type="Proteomes" id="UP001465976">
    <property type="component" value="Unassembled WGS sequence"/>
</dbReference>
<name>A0ABR3ET48_9AGAR</name>
<reference evidence="1 2" key="1">
    <citation type="submission" date="2024-02" db="EMBL/GenBank/DDBJ databases">
        <title>A draft genome for the cacao thread blight pathogen Marasmius crinis-equi.</title>
        <authorList>
            <person name="Cohen S.P."/>
            <person name="Baruah I.K."/>
            <person name="Amoako-Attah I."/>
            <person name="Bukari Y."/>
            <person name="Meinhardt L.W."/>
            <person name="Bailey B.A."/>
        </authorList>
    </citation>
    <scope>NUCLEOTIDE SEQUENCE [LARGE SCALE GENOMIC DNA]</scope>
    <source>
        <strain evidence="1 2">GH-76</strain>
    </source>
</reference>
<protein>
    <submittedName>
        <fullName evidence="1">Uncharacterized protein</fullName>
    </submittedName>
</protein>
<comment type="caution">
    <text evidence="1">The sequence shown here is derived from an EMBL/GenBank/DDBJ whole genome shotgun (WGS) entry which is preliminary data.</text>
</comment>
<dbReference type="EMBL" id="JBAHYK010002024">
    <property type="protein sequence ID" value="KAL0566062.1"/>
    <property type="molecule type" value="Genomic_DNA"/>
</dbReference>
<gene>
    <name evidence="1" type="ORF">V5O48_015956</name>
</gene>